<feature type="domain" description="OLD protein-like TOPRIM" evidence="3">
    <location>
        <begin position="406"/>
        <end position="477"/>
    </location>
</feature>
<dbReference type="Pfam" id="PF20469">
    <property type="entry name" value="OLD-like_TOPRIM"/>
    <property type="match status" value="1"/>
</dbReference>
<dbReference type="GO" id="GO:0016887">
    <property type="term" value="F:ATP hydrolysis activity"/>
    <property type="evidence" value="ECO:0007669"/>
    <property type="project" value="InterPro"/>
</dbReference>
<reference evidence="4" key="1">
    <citation type="journal article" date="2015" name="Nature">
        <title>Complex archaea that bridge the gap between prokaryotes and eukaryotes.</title>
        <authorList>
            <person name="Spang A."/>
            <person name="Saw J.H."/>
            <person name="Jorgensen S.L."/>
            <person name="Zaremba-Niedzwiedzka K."/>
            <person name="Martijn J."/>
            <person name="Lind A.E."/>
            <person name="van Eijk R."/>
            <person name="Schleper C."/>
            <person name="Guy L."/>
            <person name="Ettema T.J."/>
        </authorList>
    </citation>
    <scope>NUCLEOTIDE SEQUENCE</scope>
</reference>
<dbReference type="GO" id="GO:0006302">
    <property type="term" value="P:double-strand break repair"/>
    <property type="evidence" value="ECO:0007669"/>
    <property type="project" value="InterPro"/>
</dbReference>
<accession>A0A0F9Q8X4</accession>
<protein>
    <recommendedName>
        <fullName evidence="5">AAA+ ATPase domain-containing protein</fullName>
    </recommendedName>
</protein>
<dbReference type="InterPro" id="IPR003959">
    <property type="entry name" value="ATPase_AAA_core"/>
</dbReference>
<evidence type="ECO:0000259" key="3">
    <source>
        <dbReference type="Pfam" id="PF20469"/>
    </source>
</evidence>
<evidence type="ECO:0000259" key="2">
    <source>
        <dbReference type="Pfam" id="PF13476"/>
    </source>
</evidence>
<dbReference type="InterPro" id="IPR027417">
    <property type="entry name" value="P-loop_NTPase"/>
</dbReference>
<dbReference type="Pfam" id="PF13304">
    <property type="entry name" value="AAA_21"/>
    <property type="match status" value="1"/>
</dbReference>
<evidence type="ECO:0000313" key="4">
    <source>
        <dbReference type="EMBL" id="KKN01773.1"/>
    </source>
</evidence>
<dbReference type="CDD" id="cd01026">
    <property type="entry name" value="TOPRIM_OLD"/>
    <property type="match status" value="1"/>
</dbReference>
<organism evidence="4">
    <name type="scientific">marine sediment metagenome</name>
    <dbReference type="NCBI Taxonomy" id="412755"/>
    <lineage>
        <taxon>unclassified sequences</taxon>
        <taxon>metagenomes</taxon>
        <taxon>ecological metagenomes</taxon>
    </lineage>
</organism>
<evidence type="ECO:0000259" key="1">
    <source>
        <dbReference type="Pfam" id="PF13304"/>
    </source>
</evidence>
<dbReference type="SUPFAM" id="SSF52540">
    <property type="entry name" value="P-loop containing nucleoside triphosphate hydrolases"/>
    <property type="match status" value="1"/>
</dbReference>
<comment type="caution">
    <text evidence="4">The sequence shown here is derived from an EMBL/GenBank/DDBJ whole genome shotgun (WGS) entry which is preliminary data.</text>
</comment>
<dbReference type="InterPro" id="IPR051396">
    <property type="entry name" value="Bact_Antivir_Def_Nuclease"/>
</dbReference>
<feature type="domain" description="Rad50/SbcC-type AAA" evidence="2">
    <location>
        <begin position="5"/>
        <end position="53"/>
    </location>
</feature>
<dbReference type="InterPro" id="IPR038729">
    <property type="entry name" value="Rad50/SbcC_AAA"/>
</dbReference>
<dbReference type="Gene3D" id="3.40.50.300">
    <property type="entry name" value="P-loop containing nucleotide triphosphate hydrolases"/>
    <property type="match status" value="2"/>
</dbReference>
<dbReference type="InterPro" id="IPR034139">
    <property type="entry name" value="TOPRIM_OLD"/>
</dbReference>
<sequence length="682" mass="73591">MYLSKLTISGFRQFGQGDAAAELTFQPGVTALIGKNDSGKTAIIDAIRYALLSRDQMYFKVQPEDFHVDAAGSSVDDIRITCVLSDLGTGDQATFAEHLTYLDGKVSLLVNLHARRLATEGSARRWVEVNVRSGLDGVGPALEMTVRELLASAYLKPLRDAERELSSGRGSRLSQILYHVDGIKEGASFDPENPPATPAATTGLSLLGLSEYFGHNVKSHKGVVDAQSAINSNYLKSLLLAGDKMTGKIDLTEGGNKDARLRQILERLELGLMDASGTQPRGRFGLGSNNILYMACELLLLGREPEGLPLLLVEEPEAHLHPQRQLRLMQFLKTAAEGRVQDEEGRKVQVILSTHSPNLASGLPVANTVLLDGENAHPLSHDHTCLSSNDYSFLERFLDATKANLFFAHGVLIVEGDGEALVLPAIARAIGLDLSTHGVSIVNVKGTGLRRFSKVFQKSDEAKTWISIPVACIADMDVMPDAAPEILGLVTGDDDPKWTNPKRRWKANKHFGPDASAIEAGLKERSEGLCKDDAQNVRTFVSSHWTLEYDLARNGIASMVFNAAMLAKAHDKICDGTTTQDDILAEAGEAFEKLFADCGKDDELTAIHIYQLFTSKKASKAIAAQYLAAAIDIEAASEGFDSAAFEACLPTYLVDAIKHACDKGSAPVLADEAQPGVVAAEQ</sequence>
<feature type="domain" description="ATPase AAA-type core" evidence="1">
    <location>
        <begin position="300"/>
        <end position="360"/>
    </location>
</feature>
<dbReference type="PANTHER" id="PTHR43581">
    <property type="entry name" value="ATP/GTP PHOSPHATASE"/>
    <property type="match status" value="1"/>
</dbReference>
<proteinExistence type="predicted"/>
<evidence type="ECO:0008006" key="5">
    <source>
        <dbReference type="Google" id="ProtNLM"/>
    </source>
</evidence>
<name>A0A0F9Q8X4_9ZZZZ</name>
<gene>
    <name evidence="4" type="ORF">LCGC14_1124400</name>
</gene>
<dbReference type="PANTHER" id="PTHR43581:SF4">
    <property type="entry name" value="ATP_GTP PHOSPHATASE"/>
    <property type="match status" value="1"/>
</dbReference>
<dbReference type="EMBL" id="LAZR01005226">
    <property type="protein sequence ID" value="KKN01773.1"/>
    <property type="molecule type" value="Genomic_DNA"/>
</dbReference>
<dbReference type="Pfam" id="PF13476">
    <property type="entry name" value="AAA_23"/>
    <property type="match status" value="1"/>
</dbReference>
<dbReference type="AlphaFoldDB" id="A0A0F9Q8X4"/>
<dbReference type="GO" id="GO:0005524">
    <property type="term" value="F:ATP binding"/>
    <property type="evidence" value="ECO:0007669"/>
    <property type="project" value="InterPro"/>
</dbReference>